<feature type="domain" description="HTH gntR-type" evidence="4">
    <location>
        <begin position="10"/>
        <end position="78"/>
    </location>
</feature>
<evidence type="ECO:0000259" key="4">
    <source>
        <dbReference type="PROSITE" id="PS50949"/>
    </source>
</evidence>
<dbReference type="CDD" id="cd07377">
    <property type="entry name" value="WHTH_GntR"/>
    <property type="match status" value="1"/>
</dbReference>
<organism evidence="5 6">
    <name type="scientific">Psychromarinibacter halotolerans</name>
    <dbReference type="NCBI Taxonomy" id="1775175"/>
    <lineage>
        <taxon>Bacteria</taxon>
        <taxon>Pseudomonadati</taxon>
        <taxon>Pseudomonadota</taxon>
        <taxon>Alphaproteobacteria</taxon>
        <taxon>Rhodobacterales</taxon>
        <taxon>Paracoccaceae</taxon>
        <taxon>Psychromarinibacter</taxon>
    </lineage>
</organism>
<dbReference type="PRINTS" id="PR00035">
    <property type="entry name" value="HTHGNTR"/>
</dbReference>
<gene>
    <name evidence="5" type="ORF">ACFOGP_15855</name>
</gene>
<evidence type="ECO:0000313" key="5">
    <source>
        <dbReference type="EMBL" id="MFC3144196.1"/>
    </source>
</evidence>
<dbReference type="SUPFAM" id="SSF46785">
    <property type="entry name" value="Winged helix' DNA-binding domain"/>
    <property type="match status" value="1"/>
</dbReference>
<dbReference type="SMART" id="SM00895">
    <property type="entry name" value="FCD"/>
    <property type="match status" value="1"/>
</dbReference>
<dbReference type="InterPro" id="IPR000524">
    <property type="entry name" value="Tscrpt_reg_HTH_GntR"/>
</dbReference>
<sequence length="234" mass="26288">MSPLDLPGGGRLYMRIAQKLADDIAAGRYRTGERLPPERDLAVSLQVSRTTVREALLALEIMRQIEIRTGAGVFVLPEAMREPVPARQVATGETGPWEQLEARRAIEGQVAYLAAERADEAQIAEMERLIDESEAALDDVPRFDAVDAEFHAAIARAAGNALLEEYVAHLWSMRGGPMWARWYDQTRTIQNRRRSVEDHRAILRAIIRQRPDAAMTAMKSHLDVLAERFHALNL</sequence>
<protein>
    <submittedName>
        <fullName evidence="5">FadR/GntR family transcriptional regulator</fullName>
    </submittedName>
</protein>
<proteinExistence type="predicted"/>
<dbReference type="InterPro" id="IPR008920">
    <property type="entry name" value="TF_FadR/GntR_C"/>
</dbReference>
<evidence type="ECO:0000256" key="1">
    <source>
        <dbReference type="ARBA" id="ARBA00023015"/>
    </source>
</evidence>
<accession>A0ABV7GVE3</accession>
<name>A0ABV7GVE3_9RHOB</name>
<dbReference type="Proteomes" id="UP001595632">
    <property type="component" value="Unassembled WGS sequence"/>
</dbReference>
<evidence type="ECO:0000256" key="3">
    <source>
        <dbReference type="ARBA" id="ARBA00023163"/>
    </source>
</evidence>
<reference evidence="6" key="1">
    <citation type="journal article" date="2019" name="Int. J. Syst. Evol. Microbiol.">
        <title>The Global Catalogue of Microorganisms (GCM) 10K type strain sequencing project: providing services to taxonomists for standard genome sequencing and annotation.</title>
        <authorList>
            <consortium name="The Broad Institute Genomics Platform"/>
            <consortium name="The Broad Institute Genome Sequencing Center for Infectious Disease"/>
            <person name="Wu L."/>
            <person name="Ma J."/>
        </authorList>
    </citation>
    <scope>NUCLEOTIDE SEQUENCE [LARGE SCALE GENOMIC DNA]</scope>
    <source>
        <strain evidence="6">KCTC 52366</strain>
    </source>
</reference>
<keyword evidence="1" id="KW-0805">Transcription regulation</keyword>
<dbReference type="RefSeq" id="WP_275631456.1">
    <property type="nucleotide sequence ID" value="NZ_JARGYD010000001.1"/>
</dbReference>
<dbReference type="Gene3D" id="1.10.10.10">
    <property type="entry name" value="Winged helix-like DNA-binding domain superfamily/Winged helix DNA-binding domain"/>
    <property type="match status" value="1"/>
</dbReference>
<dbReference type="SMART" id="SM00345">
    <property type="entry name" value="HTH_GNTR"/>
    <property type="match status" value="1"/>
</dbReference>
<dbReference type="PANTHER" id="PTHR43537">
    <property type="entry name" value="TRANSCRIPTIONAL REGULATOR, GNTR FAMILY"/>
    <property type="match status" value="1"/>
</dbReference>
<dbReference type="InterPro" id="IPR011711">
    <property type="entry name" value="GntR_C"/>
</dbReference>
<keyword evidence="6" id="KW-1185">Reference proteome</keyword>
<dbReference type="PROSITE" id="PS50949">
    <property type="entry name" value="HTH_GNTR"/>
    <property type="match status" value="1"/>
</dbReference>
<dbReference type="InterPro" id="IPR036388">
    <property type="entry name" value="WH-like_DNA-bd_sf"/>
</dbReference>
<dbReference type="Pfam" id="PF07729">
    <property type="entry name" value="FCD"/>
    <property type="match status" value="1"/>
</dbReference>
<dbReference type="PANTHER" id="PTHR43537:SF5">
    <property type="entry name" value="UXU OPERON TRANSCRIPTIONAL REGULATOR"/>
    <property type="match status" value="1"/>
</dbReference>
<keyword evidence="3" id="KW-0804">Transcription</keyword>
<comment type="caution">
    <text evidence="5">The sequence shown here is derived from an EMBL/GenBank/DDBJ whole genome shotgun (WGS) entry which is preliminary data.</text>
</comment>
<dbReference type="SUPFAM" id="SSF48008">
    <property type="entry name" value="GntR ligand-binding domain-like"/>
    <property type="match status" value="1"/>
</dbReference>
<evidence type="ECO:0000313" key="6">
    <source>
        <dbReference type="Proteomes" id="UP001595632"/>
    </source>
</evidence>
<evidence type="ECO:0000256" key="2">
    <source>
        <dbReference type="ARBA" id="ARBA00023125"/>
    </source>
</evidence>
<keyword evidence="2" id="KW-0238">DNA-binding</keyword>
<dbReference type="EMBL" id="JBHRTB010000010">
    <property type="protein sequence ID" value="MFC3144196.1"/>
    <property type="molecule type" value="Genomic_DNA"/>
</dbReference>
<dbReference type="InterPro" id="IPR036390">
    <property type="entry name" value="WH_DNA-bd_sf"/>
</dbReference>
<dbReference type="Gene3D" id="1.20.120.530">
    <property type="entry name" value="GntR ligand-binding domain-like"/>
    <property type="match status" value="1"/>
</dbReference>
<dbReference type="Pfam" id="PF00392">
    <property type="entry name" value="GntR"/>
    <property type="match status" value="1"/>
</dbReference>